<evidence type="ECO:0000256" key="1">
    <source>
        <dbReference type="SAM" id="MobiDB-lite"/>
    </source>
</evidence>
<sequence length="576" mass="67013">RALINSRRFSTFIMRQAPLSEALKGSLHYPSYWEKDPNLWDVIDWDLFFISKFPSCTPQQSHSTLASELNVLVKALPKGRKYSKASFILNYLKRNDDRVIEFWQTQKLAKLAVNSRISEEMIKNAAKFATADEAQKLFVKSNQEKTSLASPSKREFEETESLEEIHELVEGDSDLKDSCTQDEHSAENERVPEDSDRKRKHEDDEEDIDNQALFARNLLDEAQENPLEMKNLLDAFQTYCQESENLLTNNGIMDLRPSSEFVLSYTNESDYSKLLECILNPIDGIFPEAAFNFLLEFFSKNLTCQHWYDEIEKLLDPEHDPFIKNIKRFMFEVLPIWFDAFAMGSENPIKDRNMEEEEYMTGFVHPILKKALARFANLRYRPGDKAIEASAYRKSITEQSGNADRADGIAYTSNQKPYEICVVEGSKPYDTENGKETEDFIQNARAAKDMINFLVIQEVKQKRALPTFFRTFMVQSFETSLRFYFLDYLNFYRIFEIEVCELPVDLAEMNLFPFLFRAVITWAVLVGDTDKEFQTFRNSKRSSRVSNAHNLRVLARLQHNKARPGNKKSLKMKNVI</sequence>
<dbReference type="EMBL" id="CAJVPL010003065">
    <property type="protein sequence ID" value="CAG8625425.1"/>
    <property type="molecule type" value="Genomic_DNA"/>
</dbReference>
<feature type="compositionally biased region" description="Basic and acidic residues" evidence="1">
    <location>
        <begin position="163"/>
        <end position="197"/>
    </location>
</feature>
<gene>
    <name evidence="2" type="ORF">AGERDE_LOCUS10262</name>
</gene>
<feature type="non-terminal residue" evidence="2">
    <location>
        <position position="576"/>
    </location>
</feature>
<reference evidence="2" key="1">
    <citation type="submission" date="2021-06" db="EMBL/GenBank/DDBJ databases">
        <authorList>
            <person name="Kallberg Y."/>
            <person name="Tangrot J."/>
            <person name="Rosling A."/>
        </authorList>
    </citation>
    <scope>NUCLEOTIDE SEQUENCE</scope>
    <source>
        <strain evidence="2">MT106</strain>
    </source>
</reference>
<evidence type="ECO:0000313" key="2">
    <source>
        <dbReference type="EMBL" id="CAG8625425.1"/>
    </source>
</evidence>
<protein>
    <submittedName>
        <fullName evidence="2">4090_t:CDS:1</fullName>
    </submittedName>
</protein>
<comment type="caution">
    <text evidence="2">The sequence shown here is derived from an EMBL/GenBank/DDBJ whole genome shotgun (WGS) entry which is preliminary data.</text>
</comment>
<accession>A0A9N9D7C9</accession>
<dbReference type="AlphaFoldDB" id="A0A9N9D7C9"/>
<dbReference type="Proteomes" id="UP000789831">
    <property type="component" value="Unassembled WGS sequence"/>
</dbReference>
<evidence type="ECO:0000313" key="3">
    <source>
        <dbReference type="Proteomes" id="UP000789831"/>
    </source>
</evidence>
<feature type="region of interest" description="Disordered" evidence="1">
    <location>
        <begin position="142"/>
        <end position="207"/>
    </location>
</feature>
<proteinExistence type="predicted"/>
<organism evidence="2 3">
    <name type="scientific">Ambispora gerdemannii</name>
    <dbReference type="NCBI Taxonomy" id="144530"/>
    <lineage>
        <taxon>Eukaryota</taxon>
        <taxon>Fungi</taxon>
        <taxon>Fungi incertae sedis</taxon>
        <taxon>Mucoromycota</taxon>
        <taxon>Glomeromycotina</taxon>
        <taxon>Glomeromycetes</taxon>
        <taxon>Archaeosporales</taxon>
        <taxon>Ambisporaceae</taxon>
        <taxon>Ambispora</taxon>
    </lineage>
</organism>
<keyword evidence="3" id="KW-1185">Reference proteome</keyword>
<name>A0A9N9D7C9_9GLOM</name>
<dbReference type="OrthoDB" id="2429015at2759"/>